<dbReference type="Proteomes" id="UP000017148">
    <property type="component" value="Unassembled WGS sequence"/>
</dbReference>
<dbReference type="RefSeq" id="WP_022637853.1">
    <property type="nucleotide sequence ID" value="NZ_ASJR01000076.1"/>
</dbReference>
<evidence type="ECO:0000313" key="1">
    <source>
        <dbReference type="EMBL" id="ERP30660.1"/>
    </source>
</evidence>
<name>U7D8B3_9BACT</name>
<dbReference type="EMBL" id="ASJR01000076">
    <property type="protein sequence ID" value="ERP30660.1"/>
    <property type="molecule type" value="Genomic_DNA"/>
</dbReference>
<accession>U7D8B3</accession>
<dbReference type="InterPro" id="IPR002514">
    <property type="entry name" value="Transposase_8"/>
</dbReference>
<proteinExistence type="predicted"/>
<dbReference type="InterPro" id="IPR010921">
    <property type="entry name" value="Trp_repressor/repl_initiator"/>
</dbReference>
<dbReference type="AlphaFoldDB" id="U7D8B3"/>
<dbReference type="GO" id="GO:0006313">
    <property type="term" value="P:DNA transposition"/>
    <property type="evidence" value="ECO:0007669"/>
    <property type="project" value="InterPro"/>
</dbReference>
<protein>
    <submittedName>
        <fullName evidence="1">Transposase</fullName>
    </submittedName>
</protein>
<dbReference type="GO" id="GO:0004803">
    <property type="term" value="F:transposase activity"/>
    <property type="evidence" value="ECO:0007669"/>
    <property type="project" value="InterPro"/>
</dbReference>
<dbReference type="GO" id="GO:0043565">
    <property type="term" value="F:sequence-specific DNA binding"/>
    <property type="evidence" value="ECO:0007669"/>
    <property type="project" value="InterPro"/>
</dbReference>
<keyword evidence="2" id="KW-1185">Reference proteome</keyword>
<reference evidence="1 2" key="1">
    <citation type="journal article" date="2013" name="Environ. Microbiol.">
        <title>Genome analysis of Chitinivibrio alkaliphilus gen. nov., sp. nov., a novel extremely haloalkaliphilic anaerobic chitinolytic bacterium from the candidate phylum Termite Group 3.</title>
        <authorList>
            <person name="Sorokin D.Y."/>
            <person name="Gumerov V.M."/>
            <person name="Rakitin A.L."/>
            <person name="Beletsky A.V."/>
            <person name="Damste J.S."/>
            <person name="Muyzer G."/>
            <person name="Mardanov A.V."/>
            <person name="Ravin N.V."/>
        </authorList>
    </citation>
    <scope>NUCLEOTIDE SEQUENCE [LARGE SCALE GENOMIC DNA]</scope>
    <source>
        <strain evidence="1 2">ACht1</strain>
    </source>
</reference>
<dbReference type="InterPro" id="IPR036388">
    <property type="entry name" value="WH-like_DNA-bd_sf"/>
</dbReference>
<dbReference type="Pfam" id="PF01527">
    <property type="entry name" value="HTH_Tnp_1"/>
    <property type="match status" value="1"/>
</dbReference>
<dbReference type="eggNOG" id="COG2963">
    <property type="taxonomic scope" value="Bacteria"/>
</dbReference>
<evidence type="ECO:0000313" key="2">
    <source>
        <dbReference type="Proteomes" id="UP000017148"/>
    </source>
</evidence>
<organism evidence="1 2">
    <name type="scientific">Chitinivibrio alkaliphilus ACht1</name>
    <dbReference type="NCBI Taxonomy" id="1313304"/>
    <lineage>
        <taxon>Bacteria</taxon>
        <taxon>Pseudomonadati</taxon>
        <taxon>Fibrobacterota</taxon>
        <taxon>Chitinivibrionia</taxon>
        <taxon>Chitinivibrionales</taxon>
        <taxon>Chitinivibrionaceae</taxon>
        <taxon>Chitinivibrio</taxon>
    </lineage>
</organism>
<comment type="caution">
    <text evidence="1">The sequence shown here is derived from an EMBL/GenBank/DDBJ whole genome shotgun (WGS) entry which is preliminary data.</text>
</comment>
<gene>
    <name evidence="1" type="ORF">CALK_2558</name>
</gene>
<dbReference type="SUPFAM" id="SSF48295">
    <property type="entry name" value="TrpR-like"/>
    <property type="match status" value="1"/>
</dbReference>
<sequence length="103" mass="12208">MAQKKRRRFSEEQKVIAVRRHLLDKTDVSEICNELSIHPNQFYEWQRIFFENGSRAFMKDNALQEKKTATLIKSLENKIAHKDTVISEIMSEHIALKKHRGEL</sequence>
<dbReference type="OrthoDB" id="9800877at2"/>
<dbReference type="Gene3D" id="1.10.10.10">
    <property type="entry name" value="Winged helix-like DNA-binding domain superfamily/Winged helix DNA-binding domain"/>
    <property type="match status" value="1"/>
</dbReference>